<dbReference type="Gene3D" id="2.40.70.10">
    <property type="entry name" value="Acid Proteases"/>
    <property type="match status" value="1"/>
</dbReference>
<evidence type="ECO:0000259" key="2">
    <source>
        <dbReference type="PROSITE" id="PS50106"/>
    </source>
</evidence>
<dbReference type="Pfam" id="PF17820">
    <property type="entry name" value="PDZ_6"/>
    <property type="match status" value="1"/>
</dbReference>
<accession>A0ABR7J6M8</accession>
<dbReference type="Proteomes" id="UP000629963">
    <property type="component" value="Unassembled WGS sequence"/>
</dbReference>
<evidence type="ECO:0000313" key="4">
    <source>
        <dbReference type="Proteomes" id="UP000629963"/>
    </source>
</evidence>
<keyword evidence="3" id="KW-0645">Protease</keyword>
<dbReference type="EMBL" id="JACRUJ010000002">
    <property type="protein sequence ID" value="MBC5841181.1"/>
    <property type="molecule type" value="Genomic_DNA"/>
</dbReference>
<feature type="chain" id="PRO_5046307556" evidence="1">
    <location>
        <begin position="20"/>
        <end position="442"/>
    </location>
</feature>
<feature type="signal peptide" evidence="1">
    <location>
        <begin position="1"/>
        <end position="19"/>
    </location>
</feature>
<dbReference type="RefSeq" id="WP_187009773.1">
    <property type="nucleotide sequence ID" value="NZ_JACRUI010000002.1"/>
</dbReference>
<dbReference type="InterPro" id="IPR001478">
    <property type="entry name" value="PDZ"/>
</dbReference>
<dbReference type="InterPro" id="IPR036034">
    <property type="entry name" value="PDZ_sf"/>
</dbReference>
<dbReference type="GO" id="GO:0006508">
    <property type="term" value="P:proteolysis"/>
    <property type="evidence" value="ECO:0007669"/>
    <property type="project" value="UniProtKB-KW"/>
</dbReference>
<evidence type="ECO:0000256" key="1">
    <source>
        <dbReference type="SAM" id="SignalP"/>
    </source>
</evidence>
<keyword evidence="4" id="KW-1185">Reference proteome</keyword>
<sequence length="442" mass="50417">MKKIVLSAFLFICFSSLMAQNGFVFNKEAKRIKIPFQLINNLIFIPLQVNGTELTFMLDSGVQETILFSLEEKDSISLLNTETIELKGLGSKDAVAGLRSTGNQLKVKGMVSEDHMIYVILDESFNLSSKVGIPVNGIIGYPFFRNNLLEINYANKMLVFHRDRTKFRRKLEKKYKSTTITIEGNKPYVQANVTVGSREVPVKLLIDTGHSDALWLFENKSVDIKVPSKNFDDYLGKGFSGDIYGKRALISEFKINDFKFENPIAAFPDSTSLKHVKMVSGRLGSVGGEIFKRFSVVFDYKNGQLFLRKNSDFKAYFNYNKSGIEIRNAGMQWVQETISLKLETKKSDYNTTINDNLVNNFRYNFKLKPIYEIDNVRKNSESAKAGLLAGDIVKSINGKEVQRYSLNEVNSLLKAEKEKWITIEVIRKGRLLKFRFKLLKIL</sequence>
<name>A0ABR7J6M8_9FLAO</name>
<dbReference type="GO" id="GO:0008233">
    <property type="term" value="F:peptidase activity"/>
    <property type="evidence" value="ECO:0007669"/>
    <property type="project" value="UniProtKB-KW"/>
</dbReference>
<gene>
    <name evidence="3" type="ORF">H8R23_07160</name>
</gene>
<dbReference type="Gene3D" id="2.30.42.10">
    <property type="match status" value="1"/>
</dbReference>
<dbReference type="SUPFAM" id="SSF50156">
    <property type="entry name" value="PDZ domain-like"/>
    <property type="match status" value="1"/>
</dbReference>
<feature type="domain" description="PDZ" evidence="2">
    <location>
        <begin position="373"/>
        <end position="414"/>
    </location>
</feature>
<protein>
    <submittedName>
        <fullName evidence="3">Aspartyl protease family protein</fullName>
    </submittedName>
</protein>
<keyword evidence="1" id="KW-0732">Signal</keyword>
<proteinExistence type="predicted"/>
<dbReference type="InterPro" id="IPR041489">
    <property type="entry name" value="PDZ_6"/>
</dbReference>
<keyword evidence="3" id="KW-0378">Hydrolase</keyword>
<dbReference type="PROSITE" id="PS50106">
    <property type="entry name" value="PDZ"/>
    <property type="match status" value="1"/>
</dbReference>
<dbReference type="SMART" id="SM00228">
    <property type="entry name" value="PDZ"/>
    <property type="match status" value="1"/>
</dbReference>
<organism evidence="3 4">
    <name type="scientific">Flavobacterium kayseriense</name>
    <dbReference type="NCBI Taxonomy" id="2764714"/>
    <lineage>
        <taxon>Bacteria</taxon>
        <taxon>Pseudomonadati</taxon>
        <taxon>Bacteroidota</taxon>
        <taxon>Flavobacteriia</taxon>
        <taxon>Flavobacteriales</taxon>
        <taxon>Flavobacteriaceae</taxon>
        <taxon>Flavobacterium</taxon>
    </lineage>
</organism>
<dbReference type="InterPro" id="IPR021109">
    <property type="entry name" value="Peptidase_aspartic_dom_sf"/>
</dbReference>
<dbReference type="Pfam" id="PF13650">
    <property type="entry name" value="Asp_protease_2"/>
    <property type="match status" value="1"/>
</dbReference>
<reference evidence="3 4" key="1">
    <citation type="submission" date="2020-08" db="EMBL/GenBank/DDBJ databases">
        <title>Description of novel Flavobacterium F-380 isolate.</title>
        <authorList>
            <person name="Saticioglu I.B."/>
            <person name="Duman M."/>
            <person name="Altun S."/>
        </authorList>
    </citation>
    <scope>NUCLEOTIDE SEQUENCE [LARGE SCALE GENOMIC DNA]</scope>
    <source>
        <strain evidence="3 4">F-380</strain>
    </source>
</reference>
<evidence type="ECO:0000313" key="3">
    <source>
        <dbReference type="EMBL" id="MBC5841181.1"/>
    </source>
</evidence>
<comment type="caution">
    <text evidence="3">The sequence shown here is derived from an EMBL/GenBank/DDBJ whole genome shotgun (WGS) entry which is preliminary data.</text>
</comment>